<comment type="similarity">
    <text evidence="1">Belongs to the class-I pyridine nucleotide-disulfide oxidoreductase family.</text>
</comment>
<gene>
    <name evidence="8" type="ORF">CWM47_19325</name>
</gene>
<keyword evidence="9" id="KW-1185">Reference proteome</keyword>
<dbReference type="InterPro" id="IPR001100">
    <property type="entry name" value="Pyr_nuc-diS_OxRdtase"/>
</dbReference>
<organism evidence="8 9">
    <name type="scientific">Spirosoma pollinicola</name>
    <dbReference type="NCBI Taxonomy" id="2057025"/>
    <lineage>
        <taxon>Bacteria</taxon>
        <taxon>Pseudomonadati</taxon>
        <taxon>Bacteroidota</taxon>
        <taxon>Cytophagia</taxon>
        <taxon>Cytophagales</taxon>
        <taxon>Cytophagaceae</taxon>
        <taxon>Spirosoma</taxon>
    </lineage>
</organism>
<feature type="disulfide bond" description="Redox-active" evidence="5">
    <location>
        <begin position="41"/>
        <end position="46"/>
    </location>
</feature>
<evidence type="ECO:0000313" key="8">
    <source>
        <dbReference type="EMBL" id="AUD03791.1"/>
    </source>
</evidence>
<proteinExistence type="inferred from homology"/>
<keyword evidence="4" id="KW-0520">NAD</keyword>
<dbReference type="Proteomes" id="UP000232883">
    <property type="component" value="Chromosome"/>
</dbReference>
<evidence type="ECO:0000256" key="5">
    <source>
        <dbReference type="PIRSR" id="PIRSR000350-4"/>
    </source>
</evidence>
<feature type="binding site" evidence="4">
    <location>
        <position position="50"/>
    </location>
    <ligand>
        <name>FAD</name>
        <dbReference type="ChEBI" id="CHEBI:57692"/>
    </ligand>
</feature>
<evidence type="ECO:0000313" key="9">
    <source>
        <dbReference type="Proteomes" id="UP000232883"/>
    </source>
</evidence>
<dbReference type="RefSeq" id="WP_100989858.1">
    <property type="nucleotide sequence ID" value="NZ_CP025096.1"/>
</dbReference>
<dbReference type="InterPro" id="IPR036188">
    <property type="entry name" value="FAD/NAD-bd_sf"/>
</dbReference>
<dbReference type="SUPFAM" id="SSF55424">
    <property type="entry name" value="FAD/NAD-linked reductases, dimerisation (C-terminal) domain"/>
    <property type="match status" value="1"/>
</dbReference>
<feature type="binding site" evidence="4">
    <location>
        <position position="302"/>
    </location>
    <ligand>
        <name>FAD</name>
        <dbReference type="ChEBI" id="CHEBI:57692"/>
    </ligand>
</feature>
<evidence type="ECO:0000256" key="3">
    <source>
        <dbReference type="ARBA" id="ARBA00022827"/>
    </source>
</evidence>
<evidence type="ECO:0000256" key="4">
    <source>
        <dbReference type="PIRSR" id="PIRSR000350-3"/>
    </source>
</evidence>
<evidence type="ECO:0000259" key="7">
    <source>
        <dbReference type="Pfam" id="PF07992"/>
    </source>
</evidence>
<keyword evidence="3 4" id="KW-0274">FAD</keyword>
<comment type="cofactor">
    <cofactor evidence="4">
        <name>FAD</name>
        <dbReference type="ChEBI" id="CHEBI:57692"/>
    </cofactor>
    <text evidence="4">Binds 1 FAD per subunit.</text>
</comment>
<dbReference type="PIRSF" id="PIRSF000350">
    <property type="entry name" value="Mercury_reductase_MerA"/>
    <property type="match status" value="1"/>
</dbReference>
<dbReference type="Pfam" id="PF02852">
    <property type="entry name" value="Pyr_redox_dim"/>
    <property type="match status" value="1"/>
</dbReference>
<dbReference type="KEGG" id="spir:CWM47_19325"/>
<dbReference type="EMBL" id="CP025096">
    <property type="protein sequence ID" value="AUD03791.1"/>
    <property type="molecule type" value="Genomic_DNA"/>
</dbReference>
<name>A0A2K8Z1Q4_9BACT</name>
<dbReference type="GO" id="GO:0000166">
    <property type="term" value="F:nucleotide binding"/>
    <property type="evidence" value="ECO:0007669"/>
    <property type="project" value="UniProtKB-KW"/>
</dbReference>
<dbReference type="PANTHER" id="PTHR43014">
    <property type="entry name" value="MERCURIC REDUCTASE"/>
    <property type="match status" value="1"/>
</dbReference>
<feature type="domain" description="Pyridine nucleotide-disulphide oxidoreductase dimerisation" evidence="6">
    <location>
        <begin position="338"/>
        <end position="440"/>
    </location>
</feature>
<dbReference type="InterPro" id="IPR023753">
    <property type="entry name" value="FAD/NAD-binding_dom"/>
</dbReference>
<dbReference type="InterPro" id="IPR016156">
    <property type="entry name" value="FAD/NAD-linked_Rdtase_dimer_sf"/>
</dbReference>
<dbReference type="AlphaFoldDB" id="A0A2K8Z1Q4"/>
<dbReference type="InterPro" id="IPR004099">
    <property type="entry name" value="Pyr_nucl-diS_OxRdtase_dimer"/>
</dbReference>
<evidence type="ECO:0000256" key="2">
    <source>
        <dbReference type="ARBA" id="ARBA00022630"/>
    </source>
</evidence>
<evidence type="ECO:0000256" key="1">
    <source>
        <dbReference type="ARBA" id="ARBA00007532"/>
    </source>
</evidence>
<feature type="binding site" evidence="4">
    <location>
        <begin position="171"/>
        <end position="178"/>
    </location>
    <ligand>
        <name>NAD(+)</name>
        <dbReference type="ChEBI" id="CHEBI:57540"/>
    </ligand>
</feature>
<dbReference type="SUPFAM" id="SSF51905">
    <property type="entry name" value="FAD/NAD(P)-binding domain"/>
    <property type="match status" value="1"/>
</dbReference>
<dbReference type="PRINTS" id="PR00368">
    <property type="entry name" value="FADPNR"/>
</dbReference>
<protein>
    <submittedName>
        <fullName evidence="8">NAD(P)/FAD-dependent oxidoreductase</fullName>
    </submittedName>
</protein>
<dbReference type="Gene3D" id="3.30.390.30">
    <property type="match status" value="1"/>
</dbReference>
<sequence>MPIFDLIVIGTGSAGATVAQTARKAGKSVAIIDKLPFGGTCSQRGCDPKKVLVGAAEIVARSEQMTGNGIASAATINWPDLMAFKKTFTEPIPENTEAKFRDLGIQFYHGVATFLSPKTVRVGQDELTADHIVVATGQRPKPLNIPGEELLIDSTGFLELSQLPEEIVMVGGGYIAFEFAHIAARAGAKVTILHQGKRPLEGFDADLVSLLVKAMEALGIRILLEANVTAVEGQKDRLTVRYEQAGESQSILTNLVIHAAGRVADVAELALEKAGVKVGPKGVAVNEFLQSVSNPAIYACGDVADKGLPLTPLASYEGKIAINNILTGNRQAYTDNPTPSAVYTIPTLASVGLTEEQARKQGRKVKVTFQETNDWYTSRRINESFSAFKTLVDEETDEIVGAHLLGSGCDEVINLFTLAMKHHITAEDLRNTLLAYPTHGSDLSSMLPD</sequence>
<reference evidence="8 9" key="1">
    <citation type="submission" date="2017-11" db="EMBL/GenBank/DDBJ databases">
        <title>Taxonomic description and genome sequences of Spirosoma HA7 sp. nov., isolated from pollen microhabitat of Corylus avellana.</title>
        <authorList>
            <person name="Ambika Manirajan B."/>
            <person name="Suarez C."/>
            <person name="Ratering S."/>
            <person name="Geissler-Plaum R."/>
            <person name="Cardinale M."/>
            <person name="Sylvia S."/>
        </authorList>
    </citation>
    <scope>NUCLEOTIDE SEQUENCE [LARGE SCALE GENOMIC DNA]</scope>
    <source>
        <strain evidence="8 9">HA7</strain>
    </source>
</reference>
<dbReference type="PRINTS" id="PR00411">
    <property type="entry name" value="PNDRDTASEI"/>
</dbReference>
<dbReference type="Gene3D" id="3.50.50.60">
    <property type="entry name" value="FAD/NAD(P)-binding domain"/>
    <property type="match status" value="2"/>
</dbReference>
<feature type="domain" description="FAD/NAD(P)-binding" evidence="7">
    <location>
        <begin position="4"/>
        <end position="318"/>
    </location>
</feature>
<feature type="binding site" evidence="4">
    <location>
        <position position="261"/>
    </location>
    <ligand>
        <name>NAD(+)</name>
        <dbReference type="ChEBI" id="CHEBI:57540"/>
    </ligand>
</feature>
<keyword evidence="4" id="KW-0547">Nucleotide-binding</keyword>
<dbReference type="PANTHER" id="PTHR43014:SF5">
    <property type="entry name" value="GLUTATHIONE REDUCTASE (NADPH)"/>
    <property type="match status" value="1"/>
</dbReference>
<keyword evidence="2" id="KW-0285">Flavoprotein</keyword>
<accession>A0A2K8Z1Q4</accession>
<evidence type="ECO:0000259" key="6">
    <source>
        <dbReference type="Pfam" id="PF02852"/>
    </source>
</evidence>
<dbReference type="Pfam" id="PF07992">
    <property type="entry name" value="Pyr_redox_2"/>
    <property type="match status" value="1"/>
</dbReference>
<dbReference type="OrthoDB" id="9800167at2"/>
<dbReference type="GO" id="GO:0016491">
    <property type="term" value="F:oxidoreductase activity"/>
    <property type="evidence" value="ECO:0007669"/>
    <property type="project" value="InterPro"/>
</dbReference>